<organism evidence="9 10">
    <name type="scientific">Grus japonensis</name>
    <name type="common">Japanese crane</name>
    <name type="synonym">Red-crowned crane</name>
    <dbReference type="NCBI Taxonomy" id="30415"/>
    <lineage>
        <taxon>Eukaryota</taxon>
        <taxon>Metazoa</taxon>
        <taxon>Chordata</taxon>
        <taxon>Craniata</taxon>
        <taxon>Vertebrata</taxon>
        <taxon>Euteleostomi</taxon>
        <taxon>Archelosauria</taxon>
        <taxon>Archosauria</taxon>
        <taxon>Dinosauria</taxon>
        <taxon>Saurischia</taxon>
        <taxon>Theropoda</taxon>
        <taxon>Coelurosauria</taxon>
        <taxon>Aves</taxon>
        <taxon>Neognathae</taxon>
        <taxon>Neoaves</taxon>
        <taxon>Gruiformes</taxon>
        <taxon>Gruidae</taxon>
        <taxon>Grus</taxon>
    </lineage>
</organism>
<dbReference type="Proteomes" id="UP001623348">
    <property type="component" value="Unassembled WGS sequence"/>
</dbReference>
<dbReference type="InterPro" id="IPR003591">
    <property type="entry name" value="Leu-rich_rpt_typical-subtyp"/>
</dbReference>
<evidence type="ECO:0000256" key="5">
    <source>
        <dbReference type="ARBA" id="ARBA00029998"/>
    </source>
</evidence>
<evidence type="ECO:0000256" key="7">
    <source>
        <dbReference type="SAM" id="MobiDB-lite"/>
    </source>
</evidence>
<dbReference type="InterPro" id="IPR050216">
    <property type="entry name" value="LRR_domain-containing"/>
</dbReference>
<feature type="region of interest" description="Disordered" evidence="7">
    <location>
        <begin position="1"/>
        <end position="23"/>
    </location>
</feature>
<sequence>MSDFQQSQEASTGGTHCPKTDSVGFEDDRYQTAQIPVNDEPEDEALFPMCVTDRIHFIDLANKQLRTISPEVLSLEYLEELHMEKNLIVSIPRDINRLRHMKILYLDQNHIQDICEELGELKCLLSLDLSNNPLSCSSLPVISKLQSLRQLRLYKTNLHEIPAQICKYLHHVELLGLSDNNLQCLPKETVNLTKLKEIYLQKNRFENFPKELCQLANLEIIDLEQNLISLIPEEVGFLTNLVKLFLAFNNLSSIPPTLRRCQKLAVLDLSHNLLHKLPPGLKNLTEMSILRLSANSLEKFPQEICCWPSLSRVYLSDVGLRTVPGSFTRLTSVRILDLSENCFDEIPKGICTMKNLEVLALDGNQIQENNQLSQLPQDLDSLQQLELVCVEGNPMTDPPIEVCCQGTSAIWEYLQEKRHKKARILKVTRLMFSLLQIQSLWRGLINQEIEKKEKKEKGKGKEKPVKGSKAKK</sequence>
<protein>
    <recommendedName>
        <fullName evidence="3">Leucine-rich repeat protein SHOC-2</fullName>
    </recommendedName>
    <alternativeName>
        <fullName evidence="6">Protein soc-2 homolog</fullName>
    </alternativeName>
    <alternativeName>
        <fullName evidence="4 5">protein Sur-8 homolog</fullName>
    </alternativeName>
</protein>
<feature type="compositionally biased region" description="Polar residues" evidence="7">
    <location>
        <begin position="1"/>
        <end position="14"/>
    </location>
</feature>
<evidence type="ECO:0000256" key="4">
    <source>
        <dbReference type="ARBA" id="ARBA00029588"/>
    </source>
</evidence>
<feature type="domain" description="Disease resistance R13L4/SHOC-2-like LRR" evidence="8">
    <location>
        <begin position="127"/>
        <end position="249"/>
    </location>
</feature>
<dbReference type="SMART" id="SM00369">
    <property type="entry name" value="LRR_TYP"/>
    <property type="match status" value="9"/>
</dbReference>
<gene>
    <name evidence="9" type="ORF">GRJ2_001839600</name>
</gene>
<keyword evidence="2" id="KW-0677">Repeat</keyword>
<feature type="region of interest" description="Disordered" evidence="7">
    <location>
        <begin position="451"/>
        <end position="472"/>
    </location>
</feature>
<dbReference type="PANTHER" id="PTHR48051">
    <property type="match status" value="1"/>
</dbReference>
<evidence type="ECO:0000313" key="9">
    <source>
        <dbReference type="EMBL" id="GAB0193743.1"/>
    </source>
</evidence>
<dbReference type="SUPFAM" id="SSF52058">
    <property type="entry name" value="L domain-like"/>
    <property type="match status" value="1"/>
</dbReference>
<reference evidence="9 10" key="1">
    <citation type="submission" date="2024-06" db="EMBL/GenBank/DDBJ databases">
        <title>The draft genome of Grus japonensis, version 3.</title>
        <authorList>
            <person name="Nabeshima K."/>
            <person name="Suzuki S."/>
            <person name="Onuma M."/>
        </authorList>
    </citation>
    <scope>NUCLEOTIDE SEQUENCE [LARGE SCALE GENOMIC DNA]</scope>
    <source>
        <strain evidence="9 10">451A</strain>
    </source>
</reference>
<dbReference type="PANTHER" id="PTHR48051:SF54">
    <property type="entry name" value="LEUCINE-RICH REPEAT-CONTAINING PROTEIN"/>
    <property type="match status" value="1"/>
</dbReference>
<name>A0ABC9X7S3_GRUJA</name>
<dbReference type="InterPro" id="IPR032675">
    <property type="entry name" value="LRR_dom_sf"/>
</dbReference>
<keyword evidence="1" id="KW-0433">Leucine-rich repeat</keyword>
<evidence type="ECO:0000256" key="6">
    <source>
        <dbReference type="ARBA" id="ARBA00032455"/>
    </source>
</evidence>
<dbReference type="EMBL" id="BAAFJT010000009">
    <property type="protein sequence ID" value="GAB0193743.1"/>
    <property type="molecule type" value="Genomic_DNA"/>
</dbReference>
<dbReference type="Pfam" id="PF00560">
    <property type="entry name" value="LRR_1"/>
    <property type="match status" value="1"/>
</dbReference>
<evidence type="ECO:0000256" key="1">
    <source>
        <dbReference type="ARBA" id="ARBA00022614"/>
    </source>
</evidence>
<comment type="caution">
    <text evidence="9">The sequence shown here is derived from an EMBL/GenBank/DDBJ whole genome shotgun (WGS) entry which is preliminary data.</text>
</comment>
<evidence type="ECO:0000313" key="10">
    <source>
        <dbReference type="Proteomes" id="UP001623348"/>
    </source>
</evidence>
<evidence type="ECO:0000256" key="3">
    <source>
        <dbReference type="ARBA" id="ARBA00023907"/>
    </source>
</evidence>
<dbReference type="Gene3D" id="3.80.10.10">
    <property type="entry name" value="Ribonuclease Inhibitor"/>
    <property type="match status" value="2"/>
</dbReference>
<evidence type="ECO:0000259" key="8">
    <source>
        <dbReference type="Pfam" id="PF23598"/>
    </source>
</evidence>
<dbReference type="InterPro" id="IPR001611">
    <property type="entry name" value="Leu-rich_rpt"/>
</dbReference>
<feature type="compositionally biased region" description="Basic and acidic residues" evidence="7">
    <location>
        <begin position="451"/>
        <end position="465"/>
    </location>
</feature>
<dbReference type="PROSITE" id="PS51450">
    <property type="entry name" value="LRR"/>
    <property type="match status" value="3"/>
</dbReference>
<accession>A0ABC9X7S3</accession>
<proteinExistence type="predicted"/>
<dbReference type="SMART" id="SM00365">
    <property type="entry name" value="LRR_SD22"/>
    <property type="match status" value="6"/>
</dbReference>
<evidence type="ECO:0000256" key="2">
    <source>
        <dbReference type="ARBA" id="ARBA00022737"/>
    </source>
</evidence>
<dbReference type="InterPro" id="IPR055414">
    <property type="entry name" value="LRR_R13L4/SHOC2-like"/>
</dbReference>
<keyword evidence="10" id="KW-1185">Reference proteome</keyword>
<dbReference type="Pfam" id="PF13855">
    <property type="entry name" value="LRR_8"/>
    <property type="match status" value="1"/>
</dbReference>
<dbReference type="Pfam" id="PF23598">
    <property type="entry name" value="LRR_14"/>
    <property type="match status" value="1"/>
</dbReference>
<dbReference type="AlphaFoldDB" id="A0ABC9X7S3"/>